<dbReference type="Gene3D" id="3.10.50.40">
    <property type="match status" value="1"/>
</dbReference>
<gene>
    <name evidence="13" type="ORF">G6047_03935</name>
</gene>
<comment type="similarity">
    <text evidence="8">Belongs to the PpiD chaperone family.</text>
</comment>
<dbReference type="InterPro" id="IPR000297">
    <property type="entry name" value="PPIase_PpiC"/>
</dbReference>
<protein>
    <recommendedName>
        <fullName evidence="9">Periplasmic chaperone PpiD</fullName>
    </recommendedName>
    <alternativeName>
        <fullName evidence="10">Periplasmic folding chaperone</fullName>
    </alternativeName>
</protein>
<dbReference type="EMBL" id="JAAMPU010000099">
    <property type="protein sequence ID" value="NMH27171.1"/>
    <property type="molecule type" value="Genomic_DNA"/>
</dbReference>
<evidence type="ECO:0000259" key="12">
    <source>
        <dbReference type="PROSITE" id="PS50198"/>
    </source>
</evidence>
<evidence type="ECO:0000256" key="2">
    <source>
        <dbReference type="ARBA" id="ARBA00022475"/>
    </source>
</evidence>
<keyword evidence="5" id="KW-1133">Transmembrane helix</keyword>
<evidence type="ECO:0000256" key="1">
    <source>
        <dbReference type="ARBA" id="ARBA00004382"/>
    </source>
</evidence>
<keyword evidence="3" id="KW-0997">Cell inner membrane</keyword>
<organism evidence="13 14">
    <name type="scientific">Flavobacterium silvaticum</name>
    <dbReference type="NCBI Taxonomy" id="1852020"/>
    <lineage>
        <taxon>Bacteria</taxon>
        <taxon>Pseudomonadati</taxon>
        <taxon>Bacteroidota</taxon>
        <taxon>Flavobacteriia</taxon>
        <taxon>Flavobacteriales</taxon>
        <taxon>Flavobacteriaceae</taxon>
        <taxon>Flavobacterium</taxon>
    </lineage>
</organism>
<dbReference type="Pfam" id="PF13616">
    <property type="entry name" value="Rotamase_3"/>
    <property type="match status" value="1"/>
</dbReference>
<evidence type="ECO:0000256" key="4">
    <source>
        <dbReference type="ARBA" id="ARBA00022692"/>
    </source>
</evidence>
<dbReference type="InterPro" id="IPR046357">
    <property type="entry name" value="PPIase_dom_sf"/>
</dbReference>
<evidence type="ECO:0000256" key="7">
    <source>
        <dbReference type="ARBA" id="ARBA00023186"/>
    </source>
</evidence>
<dbReference type="PROSITE" id="PS50198">
    <property type="entry name" value="PPIC_PPIASE_2"/>
    <property type="match status" value="1"/>
</dbReference>
<evidence type="ECO:0000256" key="5">
    <source>
        <dbReference type="ARBA" id="ARBA00022989"/>
    </source>
</evidence>
<dbReference type="InterPro" id="IPR027304">
    <property type="entry name" value="Trigger_fact/SurA_dom_sf"/>
</dbReference>
<dbReference type="RefSeq" id="WP_169526178.1">
    <property type="nucleotide sequence ID" value="NZ_JAAMPU010000099.1"/>
</dbReference>
<dbReference type="Pfam" id="PF13145">
    <property type="entry name" value="Rotamase_2"/>
    <property type="match status" value="1"/>
</dbReference>
<name>A0A972FYH7_9FLAO</name>
<accession>A0A972FYH7</accession>
<dbReference type="AlphaFoldDB" id="A0A972FYH7"/>
<dbReference type="GO" id="GO:0003755">
    <property type="term" value="F:peptidyl-prolyl cis-trans isomerase activity"/>
    <property type="evidence" value="ECO:0007669"/>
    <property type="project" value="UniProtKB-KW"/>
</dbReference>
<dbReference type="SUPFAM" id="SSF109998">
    <property type="entry name" value="Triger factor/SurA peptide-binding domain-like"/>
    <property type="match status" value="1"/>
</dbReference>
<evidence type="ECO:0000256" key="10">
    <source>
        <dbReference type="ARBA" id="ARBA00042775"/>
    </source>
</evidence>
<keyword evidence="6" id="KW-0472">Membrane</keyword>
<evidence type="ECO:0000256" key="11">
    <source>
        <dbReference type="PROSITE-ProRule" id="PRU00278"/>
    </source>
</evidence>
<keyword evidence="4" id="KW-0812">Transmembrane</keyword>
<sequence length="699" mass="76897">MAVLSKIRQRSLLLILVIGFCLLAFVIQDLVTGKNGITTSKDVGSINGKDITFEDFRLKVGNMEKSGQGMTSTQASNRVWEQEVAVTLLGDEFEKLGLRVGEQNILESFKNDQNFAQNPMFKNEKGEFDMEKVREFAKTGAEQKQFIEEKEKDAALNAKYVVYNSLIRGGLYATDLEGKFKYEAETTKATFDYVPVLFSSIKDSDVKVTDAELTEYMKKNEKKYKADENRELEYILVPEKPSAADEAEVKKKVNDLLNGGVVYNEETKLSDTLPSFRTISASQIGDFVNRNSDQPYDSTFVAKKDLPTQYADALFNLPVGAIYGPYVLGDYYCVSRGMGREAGANAKASHILISYEGTQVPNKREKRTKEQAKAKAEELLAQAKANPQSFMMLALTNSDDSSAQQGGDLGYFSKGRMVKPFNDFVFNNPIGTIGLVETDFGYHIINVTDKQDAVKLATIAQKIEPSEATSDAIYQQSVKVEMEANEKDFASVAKSEKLAVVPAKVKGTDELIGALGNQRQIVLWAFNKDTEVGDVKRFEVSKIGNVVVRLKKVNPEGLLSLDEARIAVEPILKNKKKADMIKAKMTGASLAAIAQANKATVQTATDLTIESSMIPNAGPEPAVVAAAEVTAIGKISKPVVGKSGVYVVQPKVVTKAPALKMHTDYVTKLKQMNGQQSSRVLPALKSEAKIEDNRLKFNM</sequence>
<keyword evidence="14" id="KW-1185">Reference proteome</keyword>
<evidence type="ECO:0000256" key="8">
    <source>
        <dbReference type="ARBA" id="ARBA00038408"/>
    </source>
</evidence>
<dbReference type="InterPro" id="IPR052029">
    <property type="entry name" value="PpiD_chaperone"/>
</dbReference>
<keyword evidence="11 13" id="KW-0413">Isomerase</keyword>
<dbReference type="PANTHER" id="PTHR47529:SF1">
    <property type="entry name" value="PERIPLASMIC CHAPERONE PPID"/>
    <property type="match status" value="1"/>
</dbReference>
<comment type="subcellular location">
    <subcellularLocation>
        <location evidence="1">Cell inner membrane</location>
        <topology evidence="1">Single-pass type II membrane protein</topology>
        <orientation evidence="1">Periplasmic side</orientation>
    </subcellularLocation>
</comment>
<dbReference type="GO" id="GO:0005886">
    <property type="term" value="C:plasma membrane"/>
    <property type="evidence" value="ECO:0007669"/>
    <property type="project" value="UniProtKB-SubCell"/>
</dbReference>
<proteinExistence type="inferred from homology"/>
<evidence type="ECO:0000256" key="9">
    <source>
        <dbReference type="ARBA" id="ARBA00040743"/>
    </source>
</evidence>
<dbReference type="SUPFAM" id="SSF54534">
    <property type="entry name" value="FKBP-like"/>
    <property type="match status" value="1"/>
</dbReference>
<keyword evidence="7" id="KW-0143">Chaperone</keyword>
<evidence type="ECO:0000256" key="3">
    <source>
        <dbReference type="ARBA" id="ARBA00022519"/>
    </source>
</evidence>
<dbReference type="Proteomes" id="UP000712080">
    <property type="component" value="Unassembled WGS sequence"/>
</dbReference>
<keyword evidence="2" id="KW-1003">Cell membrane</keyword>
<feature type="domain" description="PpiC" evidence="12">
    <location>
        <begin position="343"/>
        <end position="449"/>
    </location>
</feature>
<evidence type="ECO:0000313" key="14">
    <source>
        <dbReference type="Proteomes" id="UP000712080"/>
    </source>
</evidence>
<evidence type="ECO:0000313" key="13">
    <source>
        <dbReference type="EMBL" id="NMH27171.1"/>
    </source>
</evidence>
<keyword evidence="11" id="KW-0697">Rotamase</keyword>
<reference evidence="13" key="1">
    <citation type="submission" date="2020-02" db="EMBL/GenBank/DDBJ databases">
        <title>Flavobacterium sp. genome.</title>
        <authorList>
            <person name="Jung H.S."/>
            <person name="Baek J.H."/>
            <person name="Jeon C.O."/>
        </authorList>
    </citation>
    <scope>NUCLEOTIDE SEQUENCE</scope>
    <source>
        <strain evidence="13">SE-s28</strain>
    </source>
</reference>
<dbReference type="PANTHER" id="PTHR47529">
    <property type="entry name" value="PEPTIDYL-PROLYL CIS-TRANS ISOMERASE D"/>
    <property type="match status" value="1"/>
</dbReference>
<comment type="caution">
    <text evidence="13">The sequence shown here is derived from an EMBL/GenBank/DDBJ whole genome shotgun (WGS) entry which is preliminary data.</text>
</comment>
<dbReference type="Pfam" id="PF13623">
    <property type="entry name" value="SurA_N_2"/>
    <property type="match status" value="1"/>
</dbReference>
<evidence type="ECO:0000256" key="6">
    <source>
        <dbReference type="ARBA" id="ARBA00023136"/>
    </source>
</evidence>